<proteinExistence type="evidence at transcript level"/>
<name>B7ZY39_MAIZE</name>
<dbReference type="EMBL" id="BT054231">
    <property type="protein sequence ID" value="ACL52838.1"/>
    <property type="molecule type" value="mRNA"/>
</dbReference>
<reference evidence="3" key="2">
    <citation type="submission" date="2015-12" db="EMBL/GenBank/DDBJ databases">
        <title>Update maize B73 reference genome by single molecule sequencing technologies.</title>
        <authorList>
            <consortium name="Maize Genome Sequencing Project"/>
            <person name="Ware D."/>
        </authorList>
    </citation>
    <scope>NUCLEOTIDE SEQUENCE</scope>
    <source>
        <tissue evidence="3">Seedling</tissue>
    </source>
</reference>
<reference evidence="2" key="1">
    <citation type="journal article" date="2009" name="PLoS Genet.">
        <title>Sequencing, mapping, and analysis of 27,455 maize full-length cDNAs.</title>
        <authorList>
            <person name="Soderlund C."/>
            <person name="Descour A."/>
            <person name="Kudrna D."/>
            <person name="Bomhoff M."/>
            <person name="Boyd L."/>
            <person name="Currie J."/>
            <person name="Angelova A."/>
            <person name="Collura K."/>
            <person name="Wissotski M."/>
            <person name="Ashley E."/>
            <person name="Morrow D."/>
            <person name="Fernandes J."/>
            <person name="Walbot V."/>
            <person name="Yu Y."/>
        </authorList>
    </citation>
    <scope>NUCLEOTIDE SEQUENCE</scope>
    <source>
        <strain evidence="2">B73</strain>
    </source>
</reference>
<dbReference type="EMBL" id="CM000785">
    <property type="protein sequence ID" value="AQL03118.1"/>
    <property type="molecule type" value="Genomic_DNA"/>
</dbReference>
<dbReference type="EMBL" id="CM000785">
    <property type="protein sequence ID" value="AQL03122.1"/>
    <property type="molecule type" value="Genomic_DNA"/>
</dbReference>
<dbReference type="ExpressionAtlas" id="B7ZY39">
    <property type="expression patterns" value="baseline and differential"/>
</dbReference>
<gene>
    <name evidence="3" type="ORF">ZEAMMB73_Zm00001d045760</name>
</gene>
<evidence type="ECO:0000313" key="2">
    <source>
        <dbReference type="EMBL" id="ACL52838.1"/>
    </source>
</evidence>
<dbReference type="AlphaFoldDB" id="B7ZY39"/>
<accession>B7ZY39</accession>
<feature type="region of interest" description="Disordered" evidence="1">
    <location>
        <begin position="20"/>
        <end position="53"/>
    </location>
</feature>
<protein>
    <submittedName>
        <fullName evidence="3">Protein TRAUCO</fullName>
    </submittedName>
</protein>
<evidence type="ECO:0000313" key="3">
    <source>
        <dbReference type="EMBL" id="AQL03118.1"/>
    </source>
</evidence>
<evidence type="ECO:0000256" key="1">
    <source>
        <dbReference type="SAM" id="MobiDB-lite"/>
    </source>
</evidence>
<sequence length="216" mass="22750">MPPPAIPLPAPAAAAAVLAPVAEDSRRTRSSLHSSRRPTAAASKASSIPSMAPSRASLPSPILPFSRAHNSPFHVLASSITAASKASPPSIHGSPRKILPCSRAHKSREFPFHGVAPSIHGSRAPSAPFHPWTRLPTRRDSSHTLPPCCLRLPILSLRAAILPILSRLPSPISVGVHSPSLRTPHLRTPRPQPSSVLSLSVAPLRAPGTSSVCRCR</sequence>
<organism evidence="2">
    <name type="scientific">Zea mays</name>
    <name type="common">Maize</name>
    <dbReference type="NCBI Taxonomy" id="4577"/>
    <lineage>
        <taxon>Eukaryota</taxon>
        <taxon>Viridiplantae</taxon>
        <taxon>Streptophyta</taxon>
        <taxon>Embryophyta</taxon>
        <taxon>Tracheophyta</taxon>
        <taxon>Spermatophyta</taxon>
        <taxon>Magnoliopsida</taxon>
        <taxon>Liliopsida</taxon>
        <taxon>Poales</taxon>
        <taxon>Poaceae</taxon>
        <taxon>PACMAD clade</taxon>
        <taxon>Panicoideae</taxon>
        <taxon>Andropogonodae</taxon>
        <taxon>Andropogoneae</taxon>
        <taxon>Tripsacinae</taxon>
        <taxon>Zea</taxon>
    </lineage>
</organism>